<reference evidence="1" key="1">
    <citation type="submission" date="2020-05" db="EMBL/GenBank/DDBJ databases">
        <authorList>
            <person name="Chiriac C."/>
            <person name="Salcher M."/>
            <person name="Ghai R."/>
            <person name="Kavagutti S V."/>
        </authorList>
    </citation>
    <scope>NUCLEOTIDE SEQUENCE</scope>
</reference>
<dbReference type="AlphaFoldDB" id="A0A6J6CPN8"/>
<proteinExistence type="predicted"/>
<protein>
    <submittedName>
        <fullName evidence="1">Unannotated protein</fullName>
    </submittedName>
</protein>
<organism evidence="1">
    <name type="scientific">freshwater metagenome</name>
    <dbReference type="NCBI Taxonomy" id="449393"/>
    <lineage>
        <taxon>unclassified sequences</taxon>
        <taxon>metagenomes</taxon>
        <taxon>ecological metagenomes</taxon>
    </lineage>
</organism>
<sequence length="176" mass="18972">MCGPPNLLALPSEAVTTDVQAAVELKPLTGEGRPISEWTTNFHLAIVVLDPYTNESSWILKTALRVLRNYSEADVRIALLVTASESEVREYVGPLASEILIFADPQRTAAKAFGLDTLPAFVHINQAHQVESVAQGWNPAEWAAVAANLSARMDWTVPQIPENGDPSPFAGTPLSA</sequence>
<dbReference type="EMBL" id="CAEZVV010000013">
    <property type="protein sequence ID" value="CAB4638268.1"/>
    <property type="molecule type" value="Genomic_DNA"/>
</dbReference>
<name>A0A6J6CPN8_9ZZZZ</name>
<evidence type="ECO:0000313" key="3">
    <source>
        <dbReference type="EMBL" id="CAB4638268.1"/>
    </source>
</evidence>
<evidence type="ECO:0000313" key="2">
    <source>
        <dbReference type="EMBL" id="CAB4562916.1"/>
    </source>
</evidence>
<dbReference type="EMBL" id="CAEZSU010000215">
    <property type="protein sequence ID" value="CAB4562916.1"/>
    <property type="molecule type" value="Genomic_DNA"/>
</dbReference>
<dbReference type="EMBL" id="CAEZXE010000208">
    <property type="protein sequence ID" value="CAB4694013.1"/>
    <property type="molecule type" value="Genomic_DNA"/>
</dbReference>
<dbReference type="EMBL" id="CAEZTG010000003">
    <property type="protein sequence ID" value="CAB4553520.1"/>
    <property type="molecule type" value="Genomic_DNA"/>
</dbReference>
<evidence type="ECO:0000313" key="1">
    <source>
        <dbReference type="EMBL" id="CAB4553520.1"/>
    </source>
</evidence>
<evidence type="ECO:0000313" key="4">
    <source>
        <dbReference type="EMBL" id="CAB4694013.1"/>
    </source>
</evidence>
<accession>A0A6J6CPN8</accession>
<gene>
    <name evidence="2" type="ORF">UFOPK1495_01608</name>
    <name evidence="1" type="ORF">UFOPK1603_00055</name>
    <name evidence="3" type="ORF">UFOPK2143_00391</name>
    <name evidence="4" type="ORF">UFOPK2350_01728</name>
</gene>